<protein>
    <recommendedName>
        <fullName evidence="3">General transcription factor II-I repeat domain-containing protein 2A</fullName>
    </recommendedName>
</protein>
<evidence type="ECO:0000313" key="1">
    <source>
        <dbReference type="EMBL" id="KAJ8895139.1"/>
    </source>
</evidence>
<reference evidence="1 2" key="1">
    <citation type="submission" date="2023-02" db="EMBL/GenBank/DDBJ databases">
        <title>LHISI_Scaffold_Assembly.</title>
        <authorList>
            <person name="Stuart O.P."/>
            <person name="Cleave R."/>
            <person name="Magrath M.J.L."/>
            <person name="Mikheyev A.S."/>
        </authorList>
    </citation>
    <scope>NUCLEOTIDE SEQUENCE [LARGE SCALE GENOMIC DNA]</scope>
    <source>
        <strain evidence="1">Daus_M_001</strain>
        <tissue evidence="1">Leg muscle</tissue>
    </source>
</reference>
<evidence type="ECO:0008006" key="3">
    <source>
        <dbReference type="Google" id="ProtNLM"/>
    </source>
</evidence>
<gene>
    <name evidence="1" type="ORF">PR048_000464</name>
</gene>
<keyword evidence="2" id="KW-1185">Reference proteome</keyword>
<dbReference type="Proteomes" id="UP001159363">
    <property type="component" value="Chromosome 1"/>
</dbReference>
<evidence type="ECO:0000313" key="2">
    <source>
        <dbReference type="Proteomes" id="UP001159363"/>
    </source>
</evidence>
<comment type="caution">
    <text evidence="1">The sequence shown here is derived from an EMBL/GenBank/DDBJ whole genome shotgun (WGS) entry which is preliminary data.</text>
</comment>
<dbReference type="PANTHER" id="PTHR45913:SF5">
    <property type="entry name" value="GENERAL TRANSCRIPTION FACTOR II-I REPEAT DOMAIN-CONTAINING PROTEIN 2A-LIKE PROTEIN"/>
    <property type="match status" value="1"/>
</dbReference>
<dbReference type="PANTHER" id="PTHR45913">
    <property type="entry name" value="EPM2A-INTERACTING PROTEIN 1"/>
    <property type="match status" value="1"/>
</dbReference>
<proteinExistence type="predicted"/>
<accession>A0ABQ9IEQ1</accession>
<name>A0ABQ9IEQ1_9NEOP</name>
<organism evidence="1 2">
    <name type="scientific">Dryococelus australis</name>
    <dbReference type="NCBI Taxonomy" id="614101"/>
    <lineage>
        <taxon>Eukaryota</taxon>
        <taxon>Metazoa</taxon>
        <taxon>Ecdysozoa</taxon>
        <taxon>Arthropoda</taxon>
        <taxon>Hexapoda</taxon>
        <taxon>Insecta</taxon>
        <taxon>Pterygota</taxon>
        <taxon>Neoptera</taxon>
        <taxon>Polyneoptera</taxon>
        <taxon>Phasmatodea</taxon>
        <taxon>Verophasmatodea</taxon>
        <taxon>Anareolatae</taxon>
        <taxon>Phasmatidae</taxon>
        <taxon>Eurycanthinae</taxon>
        <taxon>Dryococelus</taxon>
    </lineage>
</organism>
<dbReference type="EMBL" id="JARBHB010000001">
    <property type="protein sequence ID" value="KAJ8895139.1"/>
    <property type="molecule type" value="Genomic_DNA"/>
</dbReference>
<sequence>MEHVLRYVKKVVNFVRFQGLNRNQFSGLLKDIGSEFDVLPYHAEVRWLSCFNVLKQFWLLREIRLFLKMKGESVQQLCDYNWLQDLAIMVDMTGHLNDLNLKLQGKDQPVISMCDHIKAFKLKLNLWEGQLNGANLINFPTCQDFRKSHSTSDFSQYTFNVNELIKEFESRLEDFKTSENDFSLFSDPFSFDVYKADRDVQMELIDIQCNTVLKNKFNEVGIPNQCSEICQFAAGILAMFQSTDIC</sequence>